<evidence type="ECO:0000256" key="3">
    <source>
        <dbReference type="ARBA" id="ARBA00023163"/>
    </source>
</evidence>
<dbReference type="InterPro" id="IPR036388">
    <property type="entry name" value="WH-like_DNA-bd_sf"/>
</dbReference>
<keyword evidence="3" id="KW-0804">Transcription</keyword>
<dbReference type="PANTHER" id="PTHR43413:SF4">
    <property type="entry name" value="HTH-TYPE TRANSCRIPTIONAL REGULATOR LYSM"/>
    <property type="match status" value="1"/>
</dbReference>
<organism evidence="5 6">
    <name type="scientific">Natronorubrum sediminis</name>
    <dbReference type="NCBI Taxonomy" id="640943"/>
    <lineage>
        <taxon>Archaea</taxon>
        <taxon>Methanobacteriati</taxon>
        <taxon>Methanobacteriota</taxon>
        <taxon>Stenosarchaea group</taxon>
        <taxon>Halobacteria</taxon>
        <taxon>Halobacteriales</taxon>
        <taxon>Natrialbaceae</taxon>
        <taxon>Natronorubrum</taxon>
    </lineage>
</organism>
<dbReference type="SMART" id="SM00344">
    <property type="entry name" value="HTH_ASNC"/>
    <property type="match status" value="1"/>
</dbReference>
<dbReference type="InterPro" id="IPR019885">
    <property type="entry name" value="Tscrpt_reg_HTH_AsnC-type_CS"/>
</dbReference>
<dbReference type="Proteomes" id="UP000199112">
    <property type="component" value="Unassembled WGS sequence"/>
</dbReference>
<dbReference type="Gene3D" id="1.10.10.10">
    <property type="entry name" value="Winged helix-like DNA-binding domain superfamily/Winged helix DNA-binding domain"/>
    <property type="match status" value="1"/>
</dbReference>
<dbReference type="InterPro" id="IPR050684">
    <property type="entry name" value="HTH-Siroheme_Decarb"/>
</dbReference>
<evidence type="ECO:0000256" key="2">
    <source>
        <dbReference type="ARBA" id="ARBA00023125"/>
    </source>
</evidence>
<dbReference type="GO" id="GO:0043565">
    <property type="term" value="F:sequence-specific DNA binding"/>
    <property type="evidence" value="ECO:0007669"/>
    <property type="project" value="InterPro"/>
</dbReference>
<dbReference type="InterPro" id="IPR019888">
    <property type="entry name" value="Tscrpt_reg_AsnC-like"/>
</dbReference>
<dbReference type="AlphaFoldDB" id="A0A1H6FWB7"/>
<dbReference type="InterPro" id="IPR036390">
    <property type="entry name" value="WH_DNA-bd_sf"/>
</dbReference>
<sequence length="197" mass="22296">MRNPDETDLEILRLLIDDARRPFSEIADHVGLTPPAVSDRVARLEELGVIRNFTVDVDRTTLQNRVPVLIQLTVKPEAVERVFDRLYELDETEHVFQCFDGGIVAHVNAPDQDAHAWFRDALEMEDIDSYELTPLSRYEWSVGVTPADFTISCAVCDNTVKSDGETARINGEVKVFCCPSCKSKHEQRYESLQQGAN</sequence>
<dbReference type="PROSITE" id="PS00519">
    <property type="entry name" value="HTH_ASNC_1"/>
    <property type="match status" value="1"/>
</dbReference>
<dbReference type="PRINTS" id="PR00033">
    <property type="entry name" value="HTHASNC"/>
</dbReference>
<feature type="domain" description="HTH asnC-type" evidence="4">
    <location>
        <begin position="4"/>
        <end position="66"/>
    </location>
</feature>
<dbReference type="InterPro" id="IPR056526">
    <property type="entry name" value="TRASH_HVO_1752"/>
</dbReference>
<dbReference type="CDD" id="cd00090">
    <property type="entry name" value="HTH_ARSR"/>
    <property type="match status" value="1"/>
</dbReference>
<evidence type="ECO:0000313" key="5">
    <source>
        <dbReference type="EMBL" id="SEH15086.1"/>
    </source>
</evidence>
<evidence type="ECO:0000256" key="1">
    <source>
        <dbReference type="ARBA" id="ARBA00023015"/>
    </source>
</evidence>
<dbReference type="InterPro" id="IPR011991">
    <property type="entry name" value="ArsR-like_HTH"/>
</dbReference>
<name>A0A1H6FWB7_9EURY</name>
<dbReference type="PANTHER" id="PTHR43413">
    <property type="entry name" value="TRANSCRIPTIONAL REGULATOR, ASNC FAMILY"/>
    <property type="match status" value="1"/>
</dbReference>
<proteinExistence type="predicted"/>
<dbReference type="RefSeq" id="WP_090506812.1">
    <property type="nucleotide sequence ID" value="NZ_FNWL01000002.1"/>
</dbReference>
<evidence type="ECO:0000259" key="4">
    <source>
        <dbReference type="PROSITE" id="PS50956"/>
    </source>
</evidence>
<dbReference type="InterPro" id="IPR000485">
    <property type="entry name" value="AsnC-type_HTH_dom"/>
</dbReference>
<dbReference type="Pfam" id="PF13412">
    <property type="entry name" value="HTH_24"/>
    <property type="match status" value="1"/>
</dbReference>
<keyword evidence="2 5" id="KW-0238">DNA-binding</keyword>
<dbReference type="Pfam" id="PF24273">
    <property type="entry name" value="TRASH_HVO_1752_C"/>
    <property type="match status" value="1"/>
</dbReference>
<keyword evidence="6" id="KW-1185">Reference proteome</keyword>
<dbReference type="EMBL" id="FNWL01000002">
    <property type="protein sequence ID" value="SEH15086.1"/>
    <property type="molecule type" value="Genomic_DNA"/>
</dbReference>
<dbReference type="SMART" id="SM00746">
    <property type="entry name" value="TRASH"/>
    <property type="match status" value="1"/>
</dbReference>
<protein>
    <submittedName>
        <fullName evidence="5">DNA-binding transcriptional regulator, Lrp family</fullName>
    </submittedName>
</protein>
<dbReference type="PROSITE" id="PS50956">
    <property type="entry name" value="HTH_ASNC_2"/>
    <property type="match status" value="1"/>
</dbReference>
<accession>A0A1H6FWB7</accession>
<dbReference type="InterPro" id="IPR011017">
    <property type="entry name" value="TRASH_dom"/>
</dbReference>
<dbReference type="SUPFAM" id="SSF46785">
    <property type="entry name" value="Winged helix' DNA-binding domain"/>
    <property type="match status" value="1"/>
</dbReference>
<reference evidence="6" key="1">
    <citation type="submission" date="2016-10" db="EMBL/GenBank/DDBJ databases">
        <authorList>
            <person name="Varghese N."/>
            <person name="Submissions S."/>
        </authorList>
    </citation>
    <scope>NUCLEOTIDE SEQUENCE [LARGE SCALE GENOMIC DNA]</scope>
    <source>
        <strain evidence="6">CGMCC 1.8981</strain>
    </source>
</reference>
<evidence type="ECO:0000313" key="6">
    <source>
        <dbReference type="Proteomes" id="UP000199112"/>
    </source>
</evidence>
<keyword evidence="1" id="KW-0805">Transcription regulation</keyword>
<gene>
    <name evidence="5" type="ORF">SAMN04487967_1913</name>
</gene>